<protein>
    <submittedName>
        <fullName evidence="4">NB-ARC domain-containing protein</fullName>
    </submittedName>
</protein>
<dbReference type="STRING" id="568872.GA0070624_3973"/>
<dbReference type="PANTHER" id="PTHR47691:SF3">
    <property type="entry name" value="HTH-TYPE TRANSCRIPTIONAL REGULATOR RV0890C-RELATED"/>
    <property type="match status" value="1"/>
</dbReference>
<keyword evidence="2" id="KW-0472">Membrane</keyword>
<dbReference type="Pfam" id="PF05729">
    <property type="entry name" value="NACHT"/>
    <property type="match status" value="1"/>
</dbReference>
<dbReference type="EMBL" id="FMHV01000002">
    <property type="protein sequence ID" value="SCL29906.1"/>
    <property type="molecule type" value="Genomic_DNA"/>
</dbReference>
<dbReference type="SUPFAM" id="SSF48452">
    <property type="entry name" value="TPR-like"/>
    <property type="match status" value="1"/>
</dbReference>
<dbReference type="GO" id="GO:0043531">
    <property type="term" value="F:ADP binding"/>
    <property type="evidence" value="ECO:0007669"/>
    <property type="project" value="InterPro"/>
</dbReference>
<dbReference type="RefSeq" id="WP_091343161.1">
    <property type="nucleotide sequence ID" value="NZ_FMHV01000002.1"/>
</dbReference>
<feature type="region of interest" description="Disordered" evidence="1">
    <location>
        <begin position="68"/>
        <end position="94"/>
    </location>
</feature>
<dbReference type="Gene3D" id="1.25.40.10">
    <property type="entry name" value="Tetratricopeptide repeat domain"/>
    <property type="match status" value="1"/>
</dbReference>
<accession>A0A1C6SK73</accession>
<keyword evidence="2" id="KW-0812">Transmembrane</keyword>
<dbReference type="InterPro" id="IPR027417">
    <property type="entry name" value="P-loop_NTPase"/>
</dbReference>
<organism evidence="4 5">
    <name type="scientific">Micromonospora rhizosphaerae</name>
    <dbReference type="NCBI Taxonomy" id="568872"/>
    <lineage>
        <taxon>Bacteria</taxon>
        <taxon>Bacillati</taxon>
        <taxon>Actinomycetota</taxon>
        <taxon>Actinomycetes</taxon>
        <taxon>Micromonosporales</taxon>
        <taxon>Micromonosporaceae</taxon>
        <taxon>Micromonospora</taxon>
    </lineage>
</organism>
<reference evidence="5" key="1">
    <citation type="submission" date="2016-06" db="EMBL/GenBank/DDBJ databases">
        <authorList>
            <person name="Varghese N."/>
            <person name="Submissions Spin"/>
        </authorList>
    </citation>
    <scope>NUCLEOTIDE SEQUENCE [LARGE SCALE GENOMIC DNA]</scope>
    <source>
        <strain evidence="5">DSM 45431</strain>
    </source>
</reference>
<name>A0A1C6SK73_9ACTN</name>
<feature type="compositionally biased region" description="Basic residues" evidence="1">
    <location>
        <begin position="80"/>
        <end position="92"/>
    </location>
</feature>
<keyword evidence="2" id="KW-1133">Transmembrane helix</keyword>
<dbReference type="Gene3D" id="3.40.50.300">
    <property type="entry name" value="P-loop containing nucleotide triphosphate hydrolases"/>
    <property type="match status" value="1"/>
</dbReference>
<dbReference type="SUPFAM" id="SSF52540">
    <property type="entry name" value="P-loop containing nucleoside triphosphate hydrolases"/>
    <property type="match status" value="1"/>
</dbReference>
<dbReference type="InterPro" id="IPR007111">
    <property type="entry name" value="NACHT_NTPase"/>
</dbReference>
<dbReference type="InterPro" id="IPR011990">
    <property type="entry name" value="TPR-like_helical_dom_sf"/>
</dbReference>
<sequence length="1120" mass="121077">MSLRSFVQRLRRSRGQVRIALAATVAGLGSLLGTAYDAIPAVLHLPALLLMGLLGGLAVLLTDPPEKNYEQIPVGAPQAPRKRSDRRSRRQRSRLDPARRWLAGWRRRRVPTLPSPDELFRGRERELRELQGLHDIQRSQRPSGVRSLLRHGPDRRARRRAAGPVVLLVHGMAGVGKSSLADELARRLARSYPHGQIVVNLGTGGAARNPAEILKDFLIALGWAESEMPDTAVGRAMIFRSLTAKKKILFILDAARNADQVWPVLPSDPAAAVIITSRRALVWPDPLVEPSYSLNPPDEDEALAIFRAVSRTGESVRPECAAEVVQLCGRLPLALRAAGERVSKDGADICQIAALLRESRSRLNWLDRPGRSLHGHLRTEYDRLLPREQRALCMLALIPSATFVPWVLGPLLELDPAEAEALVDRLAAAQLLEDLGPDVISPVARYGLHPLVKLFATEQVRQLPAYEVEEAQERLVRTYAAMAGAALAILEPDLSGNAWAEADPHSKLPALIADHPVAWVRAEYPNLLKVIESDLGRDADFSPLCWRIGAWLDGCVAEEISQEATLRAYDRAVDAAEQNGVDLGVVDVLLAKGSYLVAVERYRDAEACFGRAVERARRLAGDPATVGAARRRLAVAARKIGEGFLQAGAYTHAVERLEEAARLAEVAGEKMEQRLVGILLAEAHHVDFRAEAVRDEIVYDQLTESTRYRIRLSMSEASRRRGDWQSAAEYLDQASRCMGGDQRRTATLRYRRARLLLEECAASPAGPRPRAAKPGLAEGAVRRAAGAVVAFRQMANPIGVVRAQCLLARAVLALGHPVEADQIVRTAERDLDALLATDEMPEVLAPLVARLCRVTGEIRLAAGDRSGGRQLLVDAATAFSAQKDWAGLRGVLRLLESVTPAGPVPGANGGPAAITAPWWPAREAMPVLVAAGAGPLALAPAVTDTLAARLGSQVVQRVQDELRQDLAREEPVVFRGALGAGLDGAELAEGHGAAPVWRVPVGETCELTVLVATGWRAYAGEPGGRPDLVGVQVWREVVAAVGTPASHVDLTVLVDAPFVEVAEPELTAGCPVEDGRIWHRTSVRATTPGGHDLRISLVASGRLVQSLPIELMAEDPGEGA</sequence>
<dbReference type="AlphaFoldDB" id="A0A1C6SK73"/>
<evidence type="ECO:0000256" key="1">
    <source>
        <dbReference type="SAM" id="MobiDB-lite"/>
    </source>
</evidence>
<feature type="domain" description="NACHT" evidence="3">
    <location>
        <begin position="166"/>
        <end position="259"/>
    </location>
</feature>
<dbReference type="PANTHER" id="PTHR47691">
    <property type="entry name" value="REGULATOR-RELATED"/>
    <property type="match status" value="1"/>
</dbReference>
<dbReference type="PRINTS" id="PR00364">
    <property type="entry name" value="DISEASERSIST"/>
</dbReference>
<evidence type="ECO:0000259" key="3">
    <source>
        <dbReference type="Pfam" id="PF05729"/>
    </source>
</evidence>
<keyword evidence="5" id="KW-1185">Reference proteome</keyword>
<evidence type="ECO:0000256" key="2">
    <source>
        <dbReference type="SAM" id="Phobius"/>
    </source>
</evidence>
<dbReference type="OrthoDB" id="3291206at2"/>
<evidence type="ECO:0000313" key="5">
    <source>
        <dbReference type="Proteomes" id="UP000199413"/>
    </source>
</evidence>
<proteinExistence type="predicted"/>
<gene>
    <name evidence="4" type="ORF">GA0070624_3973</name>
</gene>
<evidence type="ECO:0000313" key="4">
    <source>
        <dbReference type="EMBL" id="SCL29906.1"/>
    </source>
</evidence>
<dbReference type="Proteomes" id="UP000199413">
    <property type="component" value="Unassembled WGS sequence"/>
</dbReference>
<feature type="transmembrane region" description="Helical" evidence="2">
    <location>
        <begin position="20"/>
        <end position="36"/>
    </location>
</feature>